<dbReference type="AlphaFoldDB" id="A0AAQ4FD46"/>
<dbReference type="Proteomes" id="UP001321473">
    <property type="component" value="Unassembled WGS sequence"/>
</dbReference>
<evidence type="ECO:0000313" key="3">
    <source>
        <dbReference type="EMBL" id="KAK8785090.1"/>
    </source>
</evidence>
<keyword evidence="2" id="KW-0812">Transmembrane</keyword>
<accession>A0AAQ4FD46</accession>
<keyword evidence="4" id="KW-1185">Reference proteome</keyword>
<evidence type="ECO:0000256" key="1">
    <source>
        <dbReference type="SAM" id="MobiDB-lite"/>
    </source>
</evidence>
<dbReference type="EMBL" id="JARKHS020003965">
    <property type="protein sequence ID" value="KAK8785090.1"/>
    <property type="molecule type" value="Genomic_DNA"/>
</dbReference>
<evidence type="ECO:0000256" key="2">
    <source>
        <dbReference type="SAM" id="Phobius"/>
    </source>
</evidence>
<name>A0AAQ4FD46_AMBAM</name>
<reference evidence="3 4" key="1">
    <citation type="journal article" date="2023" name="Arcadia Sci">
        <title>De novo assembly of a long-read Amblyomma americanum tick genome.</title>
        <authorList>
            <person name="Chou S."/>
            <person name="Poskanzer K.E."/>
            <person name="Rollins M."/>
            <person name="Thuy-Boun P.S."/>
        </authorList>
    </citation>
    <scope>NUCLEOTIDE SEQUENCE [LARGE SCALE GENOMIC DNA]</scope>
    <source>
        <strain evidence="3">F_SG_1</strain>
        <tissue evidence="3">Salivary glands</tissue>
    </source>
</reference>
<feature type="compositionally biased region" description="Polar residues" evidence="1">
    <location>
        <begin position="105"/>
        <end position="119"/>
    </location>
</feature>
<keyword evidence="2" id="KW-1133">Transmembrane helix</keyword>
<evidence type="ECO:0000313" key="4">
    <source>
        <dbReference type="Proteomes" id="UP001321473"/>
    </source>
</evidence>
<sequence length="653" mass="71727">MDGAAPAFRSSFLNSPRRVPWVLLYGTVSLSATMLIIVLLVFLFGKMSPIDGWADRGSSDFCCPHVLEKVYGDVNFRRDPCESVLEYACARRSRSAINERRFGDSPNSAPASDSVSGKPTTNAAGRAIAAYYKACVASFSANESLGRLSARAVLDIATAAPFMPAVRLLGLVFELSLRYGLPSLLDIQLKSSESALATYLIISFPSVAKIPLIKTSVAFQTVKVDALRTANEAMLSNLSLEDVDGFFVDSERAHAYEEEVNTVEALMNIATGITAAQWKDIIEKFTPLTRVSNIAGVPLRVLKRRIAEWIKPGKSQPSSVAMTVVGAAIHLASRLTPGVDKSEHKPDTFCDAATKELRPLWVLNAVGASSPQPLNNAIRAVYWELLRRVLRTVGFSMTKRDRDQLAEKLVKMHMLFPSDVVPAGVPIPVLSQDFAHAYMAARAYMFEARRHRTCTLGVSRDFIGELDGVIVCTTSETLTIPSHIYASLVAINTTEEVLLMPTIGVRLADVIWKAVLSGNWSRKTLTRLRVYEDCVASKIKATASMDAQLETSHWLSLDTSVRASREDDDWHSLVDGSRNVTLSQLFYAMYVQHHFCSGVPIGGSRNFVETALSALIGAYPDFASSFRCRKAPKNEDLMCAQHLSGRRKDTVFI</sequence>
<feature type="transmembrane region" description="Helical" evidence="2">
    <location>
        <begin position="21"/>
        <end position="44"/>
    </location>
</feature>
<keyword evidence="2" id="KW-0472">Membrane</keyword>
<proteinExistence type="predicted"/>
<comment type="caution">
    <text evidence="3">The sequence shown here is derived from an EMBL/GenBank/DDBJ whole genome shotgun (WGS) entry which is preliminary data.</text>
</comment>
<protein>
    <submittedName>
        <fullName evidence="3">Uncharacterized protein</fullName>
    </submittedName>
</protein>
<feature type="region of interest" description="Disordered" evidence="1">
    <location>
        <begin position="100"/>
        <end position="119"/>
    </location>
</feature>
<organism evidence="3 4">
    <name type="scientific">Amblyomma americanum</name>
    <name type="common">Lone star tick</name>
    <dbReference type="NCBI Taxonomy" id="6943"/>
    <lineage>
        <taxon>Eukaryota</taxon>
        <taxon>Metazoa</taxon>
        <taxon>Ecdysozoa</taxon>
        <taxon>Arthropoda</taxon>
        <taxon>Chelicerata</taxon>
        <taxon>Arachnida</taxon>
        <taxon>Acari</taxon>
        <taxon>Parasitiformes</taxon>
        <taxon>Ixodida</taxon>
        <taxon>Ixodoidea</taxon>
        <taxon>Ixodidae</taxon>
        <taxon>Amblyomminae</taxon>
        <taxon>Amblyomma</taxon>
    </lineage>
</organism>
<gene>
    <name evidence="3" type="ORF">V5799_008548</name>
</gene>